<evidence type="ECO:0000313" key="1">
    <source>
        <dbReference type="EMBL" id="GAY77644.1"/>
    </source>
</evidence>
<gene>
    <name evidence="1" type="ORF">NBRC111894_3198</name>
</gene>
<evidence type="ECO:0000313" key="2">
    <source>
        <dbReference type="Proteomes" id="UP000319716"/>
    </source>
</evidence>
<reference evidence="1 2" key="1">
    <citation type="submission" date="2017-11" db="EMBL/GenBank/DDBJ databases">
        <title>Draft Genome Sequence of Sporolactobacillus inulinus NBRC 111894 Isolated from Koso, a Japanese Sugar-Vegetable Fermented Beverage.</title>
        <authorList>
            <person name="Chiou T.Y."/>
            <person name="Oshima K."/>
            <person name="Suda W."/>
            <person name="Hattori M."/>
            <person name="Takahashi T."/>
        </authorList>
    </citation>
    <scope>NUCLEOTIDE SEQUENCE [LARGE SCALE GENOMIC DNA]</scope>
    <source>
        <strain evidence="1 2">NBRC111894</strain>
    </source>
</reference>
<sequence>MRQFVFHLDDLEKGLFLGYSLKWTLRISKCYGGSLCQIALRSFLLPEKEQG</sequence>
<comment type="caution">
    <text evidence="1">The sequence shown here is derived from an EMBL/GenBank/DDBJ whole genome shotgun (WGS) entry which is preliminary data.</text>
</comment>
<name>A0A4Y1ZFC3_9BACL</name>
<organism evidence="1 2">
    <name type="scientific">Sporolactobacillus inulinus</name>
    <dbReference type="NCBI Taxonomy" id="2078"/>
    <lineage>
        <taxon>Bacteria</taxon>
        <taxon>Bacillati</taxon>
        <taxon>Bacillota</taxon>
        <taxon>Bacilli</taxon>
        <taxon>Bacillales</taxon>
        <taxon>Sporolactobacillaceae</taxon>
        <taxon>Sporolactobacillus</taxon>
    </lineage>
</organism>
<proteinExistence type="predicted"/>
<dbReference type="Proteomes" id="UP000319716">
    <property type="component" value="Unassembled WGS sequence"/>
</dbReference>
<protein>
    <submittedName>
        <fullName evidence="1">Uncharacterized protein</fullName>
    </submittedName>
</protein>
<dbReference type="EMBL" id="BEXB01000030">
    <property type="protein sequence ID" value="GAY77644.1"/>
    <property type="molecule type" value="Genomic_DNA"/>
</dbReference>
<accession>A0A4Y1ZFC3</accession>
<dbReference type="AlphaFoldDB" id="A0A4Y1ZFC3"/>